<organism evidence="1 2">
    <name type="scientific">Effrenium voratum</name>
    <dbReference type="NCBI Taxonomy" id="2562239"/>
    <lineage>
        <taxon>Eukaryota</taxon>
        <taxon>Sar</taxon>
        <taxon>Alveolata</taxon>
        <taxon>Dinophyceae</taxon>
        <taxon>Suessiales</taxon>
        <taxon>Symbiodiniaceae</taxon>
        <taxon>Effrenium</taxon>
    </lineage>
</organism>
<keyword evidence="2" id="KW-1185">Reference proteome</keyword>
<sequence>MDSRWTKALCIAGGAAAAAGVLWYVFREDEEEAAAEAGLAAAGGQKFCVTDPSGACIGIRKEPDVSSARTGLQLMPGEVFDVSEVLEAPDGQMYLKLADGRGWAFTRSSRDGRLLCQRVSDEEAEHMAGSQPSMQRMMAEVNALLERQPELREQVLASPELQAMLANPDAMRSAAQQNPFVASAMQSNPGVQEWMADGAVARFVIACDFQTMSRHVHALTQDPETLAQAMRSKVPN</sequence>
<evidence type="ECO:0000313" key="2">
    <source>
        <dbReference type="Proteomes" id="UP001178507"/>
    </source>
</evidence>
<comment type="caution">
    <text evidence="1">The sequence shown here is derived from an EMBL/GenBank/DDBJ whole genome shotgun (WGS) entry which is preliminary data.</text>
</comment>
<evidence type="ECO:0000313" key="1">
    <source>
        <dbReference type="EMBL" id="CAJ1397516.1"/>
    </source>
</evidence>
<reference evidence="1" key="1">
    <citation type="submission" date="2023-08" db="EMBL/GenBank/DDBJ databases">
        <authorList>
            <person name="Chen Y."/>
            <person name="Shah S."/>
            <person name="Dougan E. K."/>
            <person name="Thang M."/>
            <person name="Chan C."/>
        </authorList>
    </citation>
    <scope>NUCLEOTIDE SEQUENCE</scope>
</reference>
<proteinExistence type="predicted"/>
<protein>
    <submittedName>
        <fullName evidence="1">Uncharacterized protein</fullName>
    </submittedName>
</protein>
<dbReference type="EMBL" id="CAUJNA010003268">
    <property type="protein sequence ID" value="CAJ1397516.1"/>
    <property type="molecule type" value="Genomic_DNA"/>
</dbReference>
<gene>
    <name evidence="1" type="ORF">EVOR1521_LOCUS21516</name>
</gene>
<dbReference type="AlphaFoldDB" id="A0AA36J2X6"/>
<name>A0AA36J2X6_9DINO</name>
<dbReference type="Pfam" id="PF23195">
    <property type="entry name" value="UBQLN1"/>
    <property type="match status" value="1"/>
</dbReference>
<dbReference type="Proteomes" id="UP001178507">
    <property type="component" value="Unassembled WGS sequence"/>
</dbReference>
<accession>A0AA36J2X6</accession>